<evidence type="ECO:0000256" key="1">
    <source>
        <dbReference type="ARBA" id="ARBA00010699"/>
    </source>
</evidence>
<dbReference type="InterPro" id="IPR011034">
    <property type="entry name" value="Formyl_transferase-like_C_sf"/>
</dbReference>
<dbReference type="GO" id="GO:0004479">
    <property type="term" value="F:methionyl-tRNA formyltransferase activity"/>
    <property type="evidence" value="ECO:0007669"/>
    <property type="project" value="UniProtKB-EC"/>
</dbReference>
<dbReference type="Gene3D" id="3.40.50.12230">
    <property type="match status" value="1"/>
</dbReference>
<dbReference type="InterPro" id="IPR005793">
    <property type="entry name" value="Formyl_trans_C"/>
</dbReference>
<dbReference type="InterPro" id="IPR002376">
    <property type="entry name" value="Formyl_transf_N"/>
</dbReference>
<keyword evidence="9" id="KW-1185">Reference proteome</keyword>
<dbReference type="Pfam" id="PF00551">
    <property type="entry name" value="Formyl_trans_N"/>
    <property type="match status" value="1"/>
</dbReference>
<dbReference type="SUPFAM" id="SSF50486">
    <property type="entry name" value="FMT C-terminal domain-like"/>
    <property type="match status" value="1"/>
</dbReference>
<dbReference type="AlphaFoldDB" id="A0A4P1QFV9"/>
<reference evidence="7 9" key="1">
    <citation type="submission" date="2014-06" db="EMBL/GenBank/DDBJ databases">
        <title>The Whole Genome Sequence of Mycoplasma hyosynoviae strain ATCC 27095.</title>
        <authorList>
            <person name="Calcutt M.J."/>
            <person name="Foecking M.F."/>
        </authorList>
    </citation>
    <scope>NUCLEOTIDE SEQUENCE [LARGE SCALE GENOMIC DNA]</scope>
    <source>
        <strain evidence="7 9">M60</strain>
    </source>
</reference>
<dbReference type="EMBL" id="CP008748">
    <property type="protein sequence ID" value="ASI53714.1"/>
    <property type="molecule type" value="Genomic_DNA"/>
</dbReference>
<accession>A0A4P1QFV9</accession>
<proteinExistence type="inferred from homology"/>
<dbReference type="InterPro" id="IPR041711">
    <property type="entry name" value="Met-tRNA-FMT_N"/>
</dbReference>
<gene>
    <name evidence="8" type="primary">fmt</name>
    <name evidence="7" type="ORF">MHSN_00570</name>
    <name evidence="8" type="ORF">QJ129_01110</name>
</gene>
<dbReference type="InterPro" id="IPR044135">
    <property type="entry name" value="Met-tRNA-FMT_C"/>
</dbReference>
<evidence type="ECO:0000313" key="9">
    <source>
        <dbReference type="Proteomes" id="UP000264882"/>
    </source>
</evidence>
<dbReference type="Proteomes" id="UP001233782">
    <property type="component" value="Unassembled WGS sequence"/>
</dbReference>
<dbReference type="Proteomes" id="UP000264882">
    <property type="component" value="Chromosome"/>
</dbReference>
<dbReference type="PROSITE" id="PS00373">
    <property type="entry name" value="GART"/>
    <property type="match status" value="1"/>
</dbReference>
<evidence type="ECO:0000256" key="4">
    <source>
        <dbReference type="ARBA" id="ARBA00022917"/>
    </source>
</evidence>
<dbReference type="InterPro" id="IPR036477">
    <property type="entry name" value="Formyl_transf_N_sf"/>
</dbReference>
<dbReference type="PANTHER" id="PTHR11138">
    <property type="entry name" value="METHIONYL-TRNA FORMYLTRANSFERASE"/>
    <property type="match status" value="1"/>
</dbReference>
<name>A0A4P1QFV9_9BACT</name>
<dbReference type="InterPro" id="IPR001555">
    <property type="entry name" value="GART_AS"/>
</dbReference>
<dbReference type="RefSeq" id="WP_119863685.1">
    <property type="nucleotide sequence ID" value="NZ_CP008748.1"/>
</dbReference>
<evidence type="ECO:0000259" key="5">
    <source>
        <dbReference type="Pfam" id="PF00551"/>
    </source>
</evidence>
<evidence type="ECO:0000256" key="2">
    <source>
        <dbReference type="ARBA" id="ARBA00012261"/>
    </source>
</evidence>
<protein>
    <recommendedName>
        <fullName evidence="2">methionyl-tRNA formyltransferase</fullName>
        <ecNumber evidence="2">2.1.2.9</ecNumber>
    </recommendedName>
</protein>
<dbReference type="EC" id="2.1.2.9" evidence="2"/>
<feature type="domain" description="Formyl transferase C-terminal" evidence="6">
    <location>
        <begin position="208"/>
        <end position="259"/>
    </location>
</feature>
<dbReference type="SUPFAM" id="SSF53328">
    <property type="entry name" value="Formyltransferase"/>
    <property type="match status" value="1"/>
</dbReference>
<dbReference type="EMBL" id="JASBCP010000001">
    <property type="protein sequence ID" value="MDI3047862.1"/>
    <property type="molecule type" value="Genomic_DNA"/>
</dbReference>
<reference evidence="8" key="2">
    <citation type="submission" date="2023-04" db="EMBL/GenBank/DDBJ databases">
        <title>Genomes of recent Mycoplasma hyosynoviae isolates 2023.</title>
        <authorList>
            <person name="Spergser J."/>
        </authorList>
    </citation>
    <scope>NUCLEOTIDE SEQUENCE</scope>
    <source>
        <strain evidence="8">SN1J23N</strain>
    </source>
</reference>
<dbReference type="InterPro" id="IPR005794">
    <property type="entry name" value="Fmt"/>
</dbReference>
<dbReference type="PANTHER" id="PTHR11138:SF5">
    <property type="entry name" value="METHIONYL-TRNA FORMYLTRANSFERASE, MITOCHONDRIAL"/>
    <property type="match status" value="1"/>
</dbReference>
<sequence>MQQKNKLKLVLAGTGEFSKNIFESLINNENFEVLALVSQPNNSVDRNKNPVKTPVALLAEKYNIPLFQPIKIKEIKDKLITLNYDFFITAAFGQFIPNSVLEIAKIASINVHGSLLEKYRGAAPIQHTLLNNEKETGISLIYMIDRMDAGDIIGTARCEILEQDTALEIFDKLANLTIKNLPNWLIQLSQNKIKAIKQDESKATLAPKIKNEDAEIFLSQTKEEALSKIKAFNDQPGAFIIINNKRLKIFRASLTKIKTPLSLDFSNGKLYLVEYQFEGKKKVKHEI</sequence>
<comment type="similarity">
    <text evidence="1">Belongs to the Fmt family.</text>
</comment>
<dbReference type="CDD" id="cd08704">
    <property type="entry name" value="Met_tRNA_FMT_C"/>
    <property type="match status" value="1"/>
</dbReference>
<dbReference type="Pfam" id="PF02911">
    <property type="entry name" value="Formyl_trans_C"/>
    <property type="match status" value="1"/>
</dbReference>
<evidence type="ECO:0000256" key="3">
    <source>
        <dbReference type="ARBA" id="ARBA00022679"/>
    </source>
</evidence>
<evidence type="ECO:0000313" key="7">
    <source>
        <dbReference type="EMBL" id="ASI53714.1"/>
    </source>
</evidence>
<keyword evidence="3 7" id="KW-0808">Transferase</keyword>
<dbReference type="NCBIfam" id="TIGR00460">
    <property type="entry name" value="fmt"/>
    <property type="match status" value="1"/>
</dbReference>
<keyword evidence="4" id="KW-0648">Protein biosynthesis</keyword>
<organism evidence="7 9">
    <name type="scientific">Metamycoplasma hyosynoviae</name>
    <dbReference type="NCBI Taxonomy" id="29559"/>
    <lineage>
        <taxon>Bacteria</taxon>
        <taxon>Bacillati</taxon>
        <taxon>Mycoplasmatota</taxon>
        <taxon>Mycoplasmoidales</taxon>
        <taxon>Metamycoplasmataceae</taxon>
        <taxon>Metamycoplasma</taxon>
    </lineage>
</organism>
<evidence type="ECO:0000259" key="6">
    <source>
        <dbReference type="Pfam" id="PF02911"/>
    </source>
</evidence>
<dbReference type="CDD" id="cd08646">
    <property type="entry name" value="FMT_core_Met-tRNA-FMT_N"/>
    <property type="match status" value="1"/>
</dbReference>
<evidence type="ECO:0000313" key="8">
    <source>
        <dbReference type="EMBL" id="MDI3047862.1"/>
    </source>
</evidence>
<dbReference type="KEGG" id="mhyv:MHSN_00570"/>
<feature type="domain" description="Formyl transferase N-terminal" evidence="5">
    <location>
        <begin position="10"/>
        <end position="182"/>
    </location>
</feature>